<evidence type="ECO:0000313" key="2">
    <source>
        <dbReference type="Proteomes" id="UP000002287"/>
    </source>
</evidence>
<dbReference type="EMBL" id="CP000619">
    <property type="protein sequence ID" value="ABO60317.1"/>
    <property type="molecule type" value="Genomic_DNA"/>
</dbReference>
<dbReference type="KEGG" id="bvi:Bcep1808_7440"/>
<keyword evidence="1" id="KW-0614">Plasmid</keyword>
<reference evidence="1 2" key="1">
    <citation type="submission" date="2007-03" db="EMBL/GenBank/DDBJ databases">
        <title>Complete sequence of plasmid pBVIE03 of Burkholderia vietnamiensis G4.</title>
        <authorList>
            <consortium name="US DOE Joint Genome Institute"/>
            <person name="Copeland A."/>
            <person name="Lucas S."/>
            <person name="Lapidus A."/>
            <person name="Barry K."/>
            <person name="Detter J.C."/>
            <person name="Glavina del Rio T."/>
            <person name="Hammon N."/>
            <person name="Israni S."/>
            <person name="Dalin E."/>
            <person name="Tice H."/>
            <person name="Pitluck S."/>
            <person name="Chain P."/>
            <person name="Malfatti S."/>
            <person name="Shin M."/>
            <person name="Vergez L."/>
            <person name="Schmutz J."/>
            <person name="Larimer F."/>
            <person name="Land M."/>
            <person name="Hauser L."/>
            <person name="Kyrpides N."/>
            <person name="Tiedje J."/>
            <person name="Richardson P."/>
        </authorList>
    </citation>
    <scope>NUCLEOTIDE SEQUENCE [LARGE SCALE GENOMIC DNA]</scope>
    <source>
        <strain evidence="2">G4 / LMG 22486</strain>
        <plasmid evidence="1 2">pBVIE03</plasmid>
    </source>
</reference>
<evidence type="ECO:0000313" key="1">
    <source>
        <dbReference type="EMBL" id="ABO60317.1"/>
    </source>
</evidence>
<proteinExistence type="predicted"/>
<organism evidence="1 2">
    <name type="scientific">Burkholderia vietnamiensis (strain G4 / LMG 22486)</name>
    <name type="common">Burkholderia cepacia (strain R1808)</name>
    <dbReference type="NCBI Taxonomy" id="269482"/>
    <lineage>
        <taxon>Bacteria</taxon>
        <taxon>Pseudomonadati</taxon>
        <taxon>Pseudomonadota</taxon>
        <taxon>Betaproteobacteria</taxon>
        <taxon>Burkholderiales</taxon>
        <taxon>Burkholderiaceae</taxon>
        <taxon>Burkholderia</taxon>
        <taxon>Burkholderia cepacia complex</taxon>
    </lineage>
</organism>
<name>A4JVL4_BURVG</name>
<sequence length="95" mass="10074">MFPCSVLQLEKGPDLTAAIRARHKLPAHGRTMLIDQARNLLADFADQRDAAIAVALHPAGLTIAHLLGNAVARVLFEELGPRVRVCTAATAGLAI</sequence>
<dbReference type="HOGENOM" id="CLU_2367519_0_0_4"/>
<dbReference type="AlphaFoldDB" id="A4JVL4"/>
<geneLocation type="plasmid" evidence="1 2">
    <name>pBVIE03</name>
</geneLocation>
<gene>
    <name evidence="1" type="ordered locus">Bcep1808_7440</name>
</gene>
<accession>A4JVL4</accession>
<dbReference type="Proteomes" id="UP000002287">
    <property type="component" value="Plasmid pBVIE03"/>
</dbReference>
<protein>
    <submittedName>
        <fullName evidence="1">Uncharacterized protein</fullName>
    </submittedName>
</protein>